<sequence length="60" mass="5989">MALPVHGDGVESAYDPDEGHGAGLSGDGGGGRGAQPATKGVTRRAVASTAWVRLLRSMAL</sequence>
<gene>
    <name evidence="2" type="ORF">AQJ64_30435</name>
</gene>
<protein>
    <submittedName>
        <fullName evidence="2">Uncharacterized protein</fullName>
    </submittedName>
</protein>
<keyword evidence="3" id="KW-1185">Reference proteome</keyword>
<feature type="compositionally biased region" description="Gly residues" evidence="1">
    <location>
        <begin position="21"/>
        <end position="33"/>
    </location>
</feature>
<evidence type="ECO:0000256" key="1">
    <source>
        <dbReference type="SAM" id="MobiDB-lite"/>
    </source>
</evidence>
<feature type="region of interest" description="Disordered" evidence="1">
    <location>
        <begin position="1"/>
        <end position="42"/>
    </location>
</feature>
<dbReference type="EMBL" id="LMWW01000052">
    <property type="protein sequence ID" value="KUN78820.1"/>
    <property type="molecule type" value="Genomic_DNA"/>
</dbReference>
<reference evidence="2 3" key="1">
    <citation type="submission" date="2015-10" db="EMBL/GenBank/DDBJ databases">
        <title>Draft genome sequence of Streptomyces griseoruber DSM 40281, type strain for the species Streptomyces griseoruber.</title>
        <authorList>
            <person name="Ruckert C."/>
            <person name="Winkler A."/>
            <person name="Kalinowski J."/>
            <person name="Kampfer P."/>
            <person name="Glaeser S."/>
        </authorList>
    </citation>
    <scope>NUCLEOTIDE SEQUENCE [LARGE SCALE GENOMIC DNA]</scope>
    <source>
        <strain evidence="2 3">DSM 40281</strain>
    </source>
</reference>
<dbReference type="AlphaFoldDB" id="A0A101SRI3"/>
<name>A0A101SRI3_9ACTN</name>
<evidence type="ECO:0000313" key="3">
    <source>
        <dbReference type="Proteomes" id="UP000052982"/>
    </source>
</evidence>
<comment type="caution">
    <text evidence="2">The sequence shown here is derived from an EMBL/GenBank/DDBJ whole genome shotgun (WGS) entry which is preliminary data.</text>
</comment>
<accession>A0A101SRI3</accession>
<dbReference type="Proteomes" id="UP000052982">
    <property type="component" value="Unassembled WGS sequence"/>
</dbReference>
<evidence type="ECO:0000313" key="2">
    <source>
        <dbReference type="EMBL" id="KUN78820.1"/>
    </source>
</evidence>
<proteinExistence type="predicted"/>
<organism evidence="2 3">
    <name type="scientific">Streptomyces griseoruber</name>
    <dbReference type="NCBI Taxonomy" id="1943"/>
    <lineage>
        <taxon>Bacteria</taxon>
        <taxon>Bacillati</taxon>
        <taxon>Actinomycetota</taxon>
        <taxon>Actinomycetes</taxon>
        <taxon>Kitasatosporales</taxon>
        <taxon>Streptomycetaceae</taxon>
        <taxon>Streptomyces</taxon>
    </lineage>
</organism>